<dbReference type="InterPro" id="IPR058031">
    <property type="entry name" value="AAA_lid_NorR"/>
</dbReference>
<dbReference type="FunFam" id="3.40.50.300:FF:000006">
    <property type="entry name" value="DNA-binding transcriptional regulator NtrC"/>
    <property type="match status" value="1"/>
</dbReference>
<evidence type="ECO:0000256" key="9">
    <source>
        <dbReference type="ARBA" id="ARBA00023163"/>
    </source>
</evidence>
<proteinExistence type="predicted"/>
<feature type="domain" description="Response regulatory" evidence="12">
    <location>
        <begin position="7"/>
        <end position="118"/>
    </location>
</feature>
<dbReference type="Gene3D" id="3.40.50.2300">
    <property type="match status" value="1"/>
</dbReference>
<dbReference type="GO" id="GO:0006355">
    <property type="term" value="P:regulation of DNA-templated transcription"/>
    <property type="evidence" value="ECO:0007669"/>
    <property type="project" value="InterPro"/>
</dbReference>
<evidence type="ECO:0000256" key="3">
    <source>
        <dbReference type="ARBA" id="ARBA00015308"/>
    </source>
</evidence>
<evidence type="ECO:0000313" key="14">
    <source>
        <dbReference type="Proteomes" id="UP000243859"/>
    </source>
</evidence>
<dbReference type="SMART" id="SM00448">
    <property type="entry name" value="REC"/>
    <property type="match status" value="1"/>
</dbReference>
<dbReference type="AlphaFoldDB" id="A0A2T5BQK1"/>
<dbReference type="SUPFAM" id="SSF46689">
    <property type="entry name" value="Homeodomain-like"/>
    <property type="match status" value="1"/>
</dbReference>
<dbReference type="InterPro" id="IPR002078">
    <property type="entry name" value="Sigma_54_int"/>
</dbReference>
<dbReference type="InterPro" id="IPR001789">
    <property type="entry name" value="Sig_transdc_resp-reg_receiver"/>
</dbReference>
<dbReference type="InterPro" id="IPR011006">
    <property type="entry name" value="CheY-like_superfamily"/>
</dbReference>
<comment type="caution">
    <text evidence="13">The sequence shown here is derived from an EMBL/GenBank/DDBJ whole genome shotgun (WGS) entry which is preliminary data.</text>
</comment>
<dbReference type="Proteomes" id="UP000243859">
    <property type="component" value="Unassembled WGS sequence"/>
</dbReference>
<dbReference type="InterPro" id="IPR027417">
    <property type="entry name" value="P-loop_NTPase"/>
</dbReference>
<dbReference type="OrthoDB" id="5297379at2"/>
<dbReference type="Gene3D" id="3.40.50.300">
    <property type="entry name" value="P-loop containing nucleotide triphosphate hydrolases"/>
    <property type="match status" value="1"/>
</dbReference>
<dbReference type="InterPro" id="IPR009057">
    <property type="entry name" value="Homeodomain-like_sf"/>
</dbReference>
<dbReference type="PROSITE" id="PS50110">
    <property type="entry name" value="RESPONSE_REGULATORY"/>
    <property type="match status" value="1"/>
</dbReference>
<comment type="subunit">
    <text evidence="2">Interacts with sigma-54.</text>
</comment>
<dbReference type="GO" id="GO:0003677">
    <property type="term" value="F:DNA binding"/>
    <property type="evidence" value="ECO:0007669"/>
    <property type="project" value="UniProtKB-KW"/>
</dbReference>
<evidence type="ECO:0000259" key="12">
    <source>
        <dbReference type="PROSITE" id="PS50110"/>
    </source>
</evidence>
<evidence type="ECO:0000256" key="10">
    <source>
        <dbReference type="PROSITE-ProRule" id="PRU00169"/>
    </source>
</evidence>
<evidence type="ECO:0000256" key="4">
    <source>
        <dbReference type="ARBA" id="ARBA00022741"/>
    </source>
</evidence>
<accession>A0A2T5BQK1</accession>
<dbReference type="PROSITE" id="PS50045">
    <property type="entry name" value="SIGMA54_INTERACT_4"/>
    <property type="match status" value="1"/>
</dbReference>
<dbReference type="Pfam" id="PF00158">
    <property type="entry name" value="Sigma54_activat"/>
    <property type="match status" value="1"/>
</dbReference>
<dbReference type="CDD" id="cd00009">
    <property type="entry name" value="AAA"/>
    <property type="match status" value="1"/>
</dbReference>
<evidence type="ECO:0000256" key="7">
    <source>
        <dbReference type="ARBA" id="ARBA00023015"/>
    </source>
</evidence>
<dbReference type="Pfam" id="PF25601">
    <property type="entry name" value="AAA_lid_14"/>
    <property type="match status" value="1"/>
</dbReference>
<dbReference type="SMART" id="SM00382">
    <property type="entry name" value="AAA"/>
    <property type="match status" value="1"/>
</dbReference>
<organism evidence="13 14">
    <name type="scientific">Rhodovulum imhoffii</name>
    <dbReference type="NCBI Taxonomy" id="365340"/>
    <lineage>
        <taxon>Bacteria</taxon>
        <taxon>Pseudomonadati</taxon>
        <taxon>Pseudomonadota</taxon>
        <taxon>Alphaproteobacteria</taxon>
        <taxon>Rhodobacterales</taxon>
        <taxon>Paracoccaceae</taxon>
        <taxon>Rhodovulum</taxon>
    </lineage>
</organism>
<protein>
    <recommendedName>
        <fullName evidence="3">Nif-specific regulatory protein</fullName>
    </recommendedName>
</protein>
<keyword evidence="14" id="KW-1185">Reference proteome</keyword>
<gene>
    <name evidence="13" type="ORF">C8N32_11351</name>
</gene>
<evidence type="ECO:0000259" key="11">
    <source>
        <dbReference type="PROSITE" id="PS50045"/>
    </source>
</evidence>
<keyword evidence="5" id="KW-0067">ATP-binding</keyword>
<dbReference type="Gene3D" id="1.10.10.60">
    <property type="entry name" value="Homeodomain-like"/>
    <property type="match status" value="1"/>
</dbReference>
<name>A0A2T5BQK1_9RHOB</name>
<evidence type="ECO:0000256" key="1">
    <source>
        <dbReference type="ARBA" id="ARBA00002167"/>
    </source>
</evidence>
<evidence type="ECO:0000256" key="5">
    <source>
        <dbReference type="ARBA" id="ARBA00022840"/>
    </source>
</evidence>
<keyword evidence="7" id="KW-0805">Transcription regulation</keyword>
<dbReference type="EMBL" id="QAAA01000013">
    <property type="protein sequence ID" value="PTN01442.1"/>
    <property type="molecule type" value="Genomic_DNA"/>
</dbReference>
<feature type="modified residue" description="4-aspartylphosphate" evidence="10">
    <location>
        <position position="56"/>
    </location>
</feature>
<keyword evidence="6" id="KW-0902">Two-component regulatory system</keyword>
<evidence type="ECO:0000313" key="13">
    <source>
        <dbReference type="EMBL" id="PTN01442.1"/>
    </source>
</evidence>
<dbReference type="SUPFAM" id="SSF52172">
    <property type="entry name" value="CheY-like"/>
    <property type="match status" value="1"/>
</dbReference>
<comment type="function">
    <text evidence="1">Required for activation of most nif operons, which are directly involved in nitrogen fixation.</text>
</comment>
<dbReference type="GO" id="GO:0005524">
    <property type="term" value="F:ATP binding"/>
    <property type="evidence" value="ECO:0007669"/>
    <property type="project" value="UniProtKB-KW"/>
</dbReference>
<reference evidence="13 14" key="1">
    <citation type="submission" date="2018-04" db="EMBL/GenBank/DDBJ databases">
        <title>Genomic Encyclopedia of Archaeal and Bacterial Type Strains, Phase II (KMG-II): from individual species to whole genera.</title>
        <authorList>
            <person name="Goeker M."/>
        </authorList>
    </citation>
    <scope>NUCLEOTIDE SEQUENCE [LARGE SCALE GENOMIC DNA]</scope>
    <source>
        <strain evidence="13 14">DSM 18064</strain>
    </source>
</reference>
<keyword evidence="4" id="KW-0547">Nucleotide-binding</keyword>
<feature type="domain" description="Sigma-54 factor interaction" evidence="11">
    <location>
        <begin position="142"/>
        <end position="370"/>
    </location>
</feature>
<dbReference type="SUPFAM" id="SSF52540">
    <property type="entry name" value="P-loop containing nucleoside triphosphate hydrolases"/>
    <property type="match status" value="1"/>
</dbReference>
<keyword evidence="10" id="KW-0597">Phosphoprotein</keyword>
<keyword evidence="9" id="KW-0804">Transcription</keyword>
<dbReference type="RefSeq" id="WP_107893001.1">
    <property type="nucleotide sequence ID" value="NZ_NHSI01000056.1"/>
</dbReference>
<dbReference type="Gene3D" id="1.10.8.60">
    <property type="match status" value="1"/>
</dbReference>
<evidence type="ECO:0000256" key="8">
    <source>
        <dbReference type="ARBA" id="ARBA00023159"/>
    </source>
</evidence>
<dbReference type="PROSITE" id="PS00688">
    <property type="entry name" value="SIGMA54_INTERACT_3"/>
    <property type="match status" value="1"/>
</dbReference>
<sequence length="449" mass="49977">MTQPQHSILVIEDDQSLNALLCDHIREMGYTANGVHSLAEAESQAEALHPDLICADIRLPDSEGFTLLERFSPHCPVIILTAFGSIDQAVRAVQSGASDYLTKPVTFDTLKLALQRALATAELKRDVVFWQSLARRGSGEPIIGDSPNVTELRRLIDLYAASAPTLLIEGEGGVGKELVARALHEGSERKEERFVPIDCDPAQQTMTASELFGHEPDAIPGAENRREGMLELADGGTIYISDVAELSPANQSRLLRVMETGVFRRLGGVQNLFADVRIIAATSNDLAKLVEEGTFRSELYYRLSAFRIPVPPLRERKEDIPVLARYFVRNRSFQRNIDKELTAQALQDLTTYDWPGNVRELRNVIERGLIMSATEPEIAPHHIALTPAAARSDAGVTLSFREEPTLDQIRDVYLKMLLDRHDGNRKTVARIMGMSERNTYRLIGKLKET</sequence>
<keyword evidence="13" id="KW-0238">DNA-binding</keyword>
<evidence type="ECO:0000256" key="6">
    <source>
        <dbReference type="ARBA" id="ARBA00023012"/>
    </source>
</evidence>
<keyword evidence="8" id="KW-0010">Activator</keyword>
<dbReference type="InterPro" id="IPR003593">
    <property type="entry name" value="AAA+_ATPase"/>
</dbReference>
<evidence type="ECO:0000256" key="2">
    <source>
        <dbReference type="ARBA" id="ARBA00011135"/>
    </source>
</evidence>
<dbReference type="GO" id="GO:0000160">
    <property type="term" value="P:phosphorelay signal transduction system"/>
    <property type="evidence" value="ECO:0007669"/>
    <property type="project" value="UniProtKB-KW"/>
</dbReference>
<dbReference type="PANTHER" id="PTHR32071">
    <property type="entry name" value="TRANSCRIPTIONAL REGULATORY PROTEIN"/>
    <property type="match status" value="1"/>
</dbReference>
<dbReference type="Pfam" id="PF00072">
    <property type="entry name" value="Response_reg"/>
    <property type="match status" value="1"/>
</dbReference>
<dbReference type="InterPro" id="IPR025944">
    <property type="entry name" value="Sigma_54_int_dom_CS"/>
</dbReference>